<evidence type="ECO:0000313" key="4">
    <source>
        <dbReference type="Proteomes" id="UP000017836"/>
    </source>
</evidence>
<gene>
    <name evidence="3" type="ORF">AMTR_s00047p00225800</name>
</gene>
<feature type="compositionally biased region" description="Basic and acidic residues" evidence="1">
    <location>
        <begin position="271"/>
        <end position="282"/>
    </location>
</feature>
<feature type="signal peptide" evidence="2">
    <location>
        <begin position="1"/>
        <end position="18"/>
    </location>
</feature>
<keyword evidence="4" id="KW-1185">Reference proteome</keyword>
<name>U5CX39_AMBTC</name>
<dbReference type="HOGENOM" id="CLU_066959_0_0_1"/>
<sequence>MAGMVVSSLLSFFFAVRDLDVNQLPCVGELGSNLYTGVSLARAASLGELQEVSWPSRITFARESTELYLGTGCKKLEGCFPHRLVHQHGLDQGCCSAISFSKKHGMKGALHDHEALGMSCKVWTNLDMRMAWETCLLLPGQSRLVVPHYGRVGHTTAGYRRWWDNFNAEYWDVAHPWQAVSGSRCDDRARSLDHYLTNWQELVEPCSLSGDEKEVKLLSLKRRTRGADPSREEGLALAPPARIEGESRSGSSGQASHASRAPAFVNPKNAPPKDREDREGERKRKTGRESSPVPSSLERGSRSNKEDLPSTGVSSVPSHARWARPGAHRASNSPPTALLSTPAVVLRSADNWPEW</sequence>
<keyword evidence="2" id="KW-0732">Signal</keyword>
<feature type="compositionally biased region" description="Basic and acidic residues" evidence="1">
    <location>
        <begin position="225"/>
        <end position="234"/>
    </location>
</feature>
<evidence type="ECO:0000256" key="2">
    <source>
        <dbReference type="SAM" id="SignalP"/>
    </source>
</evidence>
<dbReference type="EMBL" id="KI392311">
    <property type="protein sequence ID" value="ERN17901.1"/>
    <property type="molecule type" value="Genomic_DNA"/>
</dbReference>
<proteinExistence type="predicted"/>
<evidence type="ECO:0000313" key="3">
    <source>
        <dbReference type="EMBL" id="ERN17901.1"/>
    </source>
</evidence>
<feature type="compositionally biased region" description="Basic and acidic residues" evidence="1">
    <location>
        <begin position="299"/>
        <end position="308"/>
    </location>
</feature>
<dbReference type="AlphaFoldDB" id="U5CX39"/>
<accession>U5CX39</accession>
<reference evidence="4" key="1">
    <citation type="journal article" date="2013" name="Science">
        <title>The Amborella genome and the evolution of flowering plants.</title>
        <authorList>
            <consortium name="Amborella Genome Project"/>
        </authorList>
    </citation>
    <scope>NUCLEOTIDE SEQUENCE [LARGE SCALE GENOMIC DNA]</scope>
</reference>
<dbReference type="Gramene" id="ERN17901">
    <property type="protein sequence ID" value="ERN17901"/>
    <property type="gene ID" value="AMTR_s00047p00225800"/>
</dbReference>
<organism evidence="3 4">
    <name type="scientific">Amborella trichopoda</name>
    <dbReference type="NCBI Taxonomy" id="13333"/>
    <lineage>
        <taxon>Eukaryota</taxon>
        <taxon>Viridiplantae</taxon>
        <taxon>Streptophyta</taxon>
        <taxon>Embryophyta</taxon>
        <taxon>Tracheophyta</taxon>
        <taxon>Spermatophyta</taxon>
        <taxon>Magnoliopsida</taxon>
        <taxon>Amborellales</taxon>
        <taxon>Amborellaceae</taxon>
        <taxon>Amborella</taxon>
    </lineage>
</organism>
<feature type="chain" id="PRO_5004658473" description="Aminotransferase-like plant mobile domain-containing protein" evidence="2">
    <location>
        <begin position="19"/>
        <end position="355"/>
    </location>
</feature>
<feature type="compositionally biased region" description="Polar residues" evidence="1">
    <location>
        <begin position="330"/>
        <end position="339"/>
    </location>
</feature>
<evidence type="ECO:0008006" key="5">
    <source>
        <dbReference type="Google" id="ProtNLM"/>
    </source>
</evidence>
<dbReference type="Proteomes" id="UP000017836">
    <property type="component" value="Unassembled WGS sequence"/>
</dbReference>
<feature type="compositionally biased region" description="Low complexity" evidence="1">
    <location>
        <begin position="248"/>
        <end position="261"/>
    </location>
</feature>
<protein>
    <recommendedName>
        <fullName evidence="5">Aminotransferase-like plant mobile domain-containing protein</fullName>
    </recommendedName>
</protein>
<evidence type="ECO:0000256" key="1">
    <source>
        <dbReference type="SAM" id="MobiDB-lite"/>
    </source>
</evidence>
<feature type="region of interest" description="Disordered" evidence="1">
    <location>
        <begin position="223"/>
        <end position="355"/>
    </location>
</feature>